<evidence type="ECO:0000313" key="1">
    <source>
        <dbReference type="EMBL" id="PLL39711.1"/>
    </source>
</evidence>
<reference evidence="1 2" key="1">
    <citation type="submission" date="2017-11" db="EMBL/GenBank/DDBJ databases">
        <authorList>
            <person name="Han C.G."/>
        </authorList>
    </citation>
    <scope>NUCLEOTIDE SEQUENCE [LARGE SCALE GENOMIC DNA]</scope>
    <source>
        <strain evidence="1 2">A11</strain>
    </source>
</reference>
<name>A0A2J4R8Q6_9ENTR</name>
<sequence>GKAWGVEPYPGGLPVLFAQGVSDLVIRELDWQRPVPLPAGWNTQALCLEKCERSSVRET</sequence>
<dbReference type="EMBL" id="PIDS01000395">
    <property type="protein sequence ID" value="PLL39711.1"/>
    <property type="molecule type" value="Genomic_DNA"/>
</dbReference>
<dbReference type="Proteomes" id="UP000234505">
    <property type="component" value="Unassembled WGS sequence"/>
</dbReference>
<reference evidence="1 2" key="2">
    <citation type="submission" date="2018-01" db="EMBL/GenBank/DDBJ databases">
        <title>Genomic study of Klebsiella pneumoniae.</title>
        <authorList>
            <person name="Yang Y."/>
            <person name="Bicalho R."/>
        </authorList>
    </citation>
    <scope>NUCLEOTIDE SEQUENCE [LARGE SCALE GENOMIC DNA]</scope>
    <source>
        <strain evidence="1 2">A11</strain>
    </source>
</reference>
<gene>
    <name evidence="1" type="ORF">CWN50_13305</name>
</gene>
<organism evidence="1 2">
    <name type="scientific">Klebsiella michiganensis</name>
    <dbReference type="NCBI Taxonomy" id="1134687"/>
    <lineage>
        <taxon>Bacteria</taxon>
        <taxon>Pseudomonadati</taxon>
        <taxon>Pseudomonadota</taxon>
        <taxon>Gammaproteobacteria</taxon>
        <taxon>Enterobacterales</taxon>
        <taxon>Enterobacteriaceae</taxon>
        <taxon>Klebsiella/Raoultella group</taxon>
        <taxon>Klebsiella</taxon>
    </lineage>
</organism>
<feature type="non-terminal residue" evidence="1">
    <location>
        <position position="1"/>
    </location>
</feature>
<evidence type="ECO:0000313" key="2">
    <source>
        <dbReference type="Proteomes" id="UP000234505"/>
    </source>
</evidence>
<dbReference type="AlphaFoldDB" id="A0A2J4R8Q6"/>
<proteinExistence type="predicted"/>
<protein>
    <submittedName>
        <fullName evidence="1">Uncharacterized protein</fullName>
    </submittedName>
</protein>
<comment type="caution">
    <text evidence="1">The sequence shown here is derived from an EMBL/GenBank/DDBJ whole genome shotgun (WGS) entry which is preliminary data.</text>
</comment>
<accession>A0A2J4R8Q6</accession>